<reference evidence="3" key="1">
    <citation type="submission" date="2021-01" db="EMBL/GenBank/DDBJ databases">
        <title>Whole genome shotgun sequence of Dactylosporangium siamense NBRC 106093.</title>
        <authorList>
            <person name="Komaki H."/>
            <person name="Tamura T."/>
        </authorList>
    </citation>
    <scope>NUCLEOTIDE SEQUENCE</scope>
    <source>
        <strain evidence="3">NBRC 106093</strain>
    </source>
</reference>
<dbReference type="EMBL" id="BONQ01000215">
    <property type="protein sequence ID" value="GIG53172.1"/>
    <property type="molecule type" value="Genomic_DNA"/>
</dbReference>
<keyword evidence="4" id="KW-1185">Reference proteome</keyword>
<evidence type="ECO:0000256" key="1">
    <source>
        <dbReference type="ARBA" id="ARBA00022737"/>
    </source>
</evidence>
<evidence type="ECO:0000313" key="3">
    <source>
        <dbReference type="EMBL" id="GIG53172.1"/>
    </source>
</evidence>
<keyword evidence="1" id="KW-0677">Repeat</keyword>
<dbReference type="Pfam" id="PF24883">
    <property type="entry name" value="NPHP3_N"/>
    <property type="match status" value="1"/>
</dbReference>
<dbReference type="SUPFAM" id="SSF52540">
    <property type="entry name" value="P-loop containing nucleoside triphosphate hydrolases"/>
    <property type="match status" value="1"/>
</dbReference>
<evidence type="ECO:0000259" key="2">
    <source>
        <dbReference type="Pfam" id="PF24883"/>
    </source>
</evidence>
<proteinExistence type="predicted"/>
<evidence type="ECO:0000313" key="4">
    <source>
        <dbReference type="Proteomes" id="UP000660611"/>
    </source>
</evidence>
<accession>A0A919UF11</accession>
<dbReference type="Gene3D" id="3.40.50.1460">
    <property type="match status" value="1"/>
</dbReference>
<dbReference type="AlphaFoldDB" id="A0A919UF11"/>
<organism evidence="3 4">
    <name type="scientific">Dactylosporangium siamense</name>
    <dbReference type="NCBI Taxonomy" id="685454"/>
    <lineage>
        <taxon>Bacteria</taxon>
        <taxon>Bacillati</taxon>
        <taxon>Actinomycetota</taxon>
        <taxon>Actinomycetes</taxon>
        <taxon>Micromonosporales</taxon>
        <taxon>Micromonosporaceae</taxon>
        <taxon>Dactylosporangium</taxon>
    </lineage>
</organism>
<sequence length="763" mass="81532">MMGSERRALVIGVGSFDLPVLSGEPDPAAEQFDDLPFAVPYAERLAATLRAYQSGGFGVTLLLDPDRDGIHTAVQALLDDTAVTARLVHVISHGRSSRQRDYVEVVGRCRRAGGNDVRGWVSAAEDSGVPTLFLVDLCGAGRGADLQFAHEPDAGEQMAWVIAACRGDEPAWDGAFTNVVTRILAECGRDGLGTDTRTSHVPLVEFARRVADALQGQTLTATKAQFHLTPDLPFLPNPRYVPDPVADRIAAVDPGLQPFLSDAVADPAHFRTRAGLHFTGRQSFLDRLVPWLDGAAGGGLWLVTGTAGAGKSALLGALVCAAHPQLAAITGHVRAALDDPPALLPALLAVHARQRVLTEILSSIGRQLGLPAPVGGWTAAELIAVITARPEPPVLVLDALDECLEAGAVQSLLLMPLATAQRPDGTAAARVLVAARPWEQFAPLRRHAEHLNQVSDLDTADPGQLRRDLRRFLISALGGLPAAEQLATGVAARLADNHAGNRDDPPITRWGQFLVAARYAGYLRTQPAADDAAVARLLAAVPQDLPQVLELELAEHPQRQQLRTALTALAYAKGAGMPVELLRVIAPVLGPTDPDLFTGDDIRVYLRLGTDDNGVSLLRLYHQGLADYLRPALPHLPSDRPADTGLRVFDALIATRRTDSGATSWQYAPAYLRRHAIQHAADAGTVDDLLHDAEFLLHADPITLLPELDHAVTAEGRLGAAIYRSVHHLLPADEQARRRLLRLTALRYGGAHPAAGPPSDNRP</sequence>
<feature type="domain" description="Nephrocystin 3-like N-terminal" evidence="2">
    <location>
        <begin position="290"/>
        <end position="414"/>
    </location>
</feature>
<dbReference type="Gene3D" id="3.40.50.300">
    <property type="entry name" value="P-loop containing nucleotide triphosphate hydrolases"/>
    <property type="match status" value="1"/>
</dbReference>
<gene>
    <name evidence="3" type="ORF">Dsi01nite_112130</name>
</gene>
<name>A0A919UF11_9ACTN</name>
<dbReference type="InterPro" id="IPR027417">
    <property type="entry name" value="P-loop_NTPase"/>
</dbReference>
<comment type="caution">
    <text evidence="3">The sequence shown here is derived from an EMBL/GenBank/DDBJ whole genome shotgun (WGS) entry which is preliminary data.</text>
</comment>
<dbReference type="Proteomes" id="UP000660611">
    <property type="component" value="Unassembled WGS sequence"/>
</dbReference>
<dbReference type="InterPro" id="IPR056884">
    <property type="entry name" value="NPHP3-like_N"/>
</dbReference>
<protein>
    <recommendedName>
        <fullName evidence="2">Nephrocystin 3-like N-terminal domain-containing protein</fullName>
    </recommendedName>
</protein>